<comment type="cofactor">
    <cofactor evidence="2 7 8">
        <name>Mg(2+)</name>
        <dbReference type="ChEBI" id="CHEBI:18420"/>
    </cofactor>
</comment>
<keyword evidence="10" id="KW-1185">Reference proteome</keyword>
<evidence type="ECO:0000256" key="1">
    <source>
        <dbReference type="ARBA" id="ARBA00001033"/>
    </source>
</evidence>
<feature type="binding site" evidence="7">
    <location>
        <position position="102"/>
    </location>
    <ligand>
        <name>Mg(2+)</name>
        <dbReference type="ChEBI" id="CHEBI:18420"/>
        <label>1</label>
        <note>catalytic</note>
    </ligand>
</feature>
<dbReference type="GO" id="GO:0006020">
    <property type="term" value="P:inositol metabolic process"/>
    <property type="evidence" value="ECO:0007669"/>
    <property type="project" value="TreeGrafter"/>
</dbReference>
<evidence type="ECO:0000313" key="9">
    <source>
        <dbReference type="EMBL" id="GAB49437.1"/>
    </source>
</evidence>
<dbReference type="PROSITE" id="PS00630">
    <property type="entry name" value="IMP_2"/>
    <property type="match status" value="1"/>
</dbReference>
<accession>H5UUM9</accession>
<comment type="caution">
    <text evidence="9">The sequence shown here is derived from an EMBL/GenBank/DDBJ whole genome shotgun (WGS) entry which is preliminary data.</text>
</comment>
<keyword evidence="5 8" id="KW-0378">Hydrolase</keyword>
<evidence type="ECO:0000256" key="5">
    <source>
        <dbReference type="ARBA" id="ARBA00022801"/>
    </source>
</evidence>
<dbReference type="EMBL" id="BAFE01000089">
    <property type="protein sequence ID" value="GAB49437.1"/>
    <property type="molecule type" value="Genomic_DNA"/>
</dbReference>
<dbReference type="PANTHER" id="PTHR20854">
    <property type="entry name" value="INOSITOL MONOPHOSPHATASE"/>
    <property type="match status" value="1"/>
</dbReference>
<proteinExistence type="inferred from homology"/>
<feature type="binding site" evidence="7">
    <location>
        <position position="79"/>
    </location>
    <ligand>
        <name>Mg(2+)</name>
        <dbReference type="ChEBI" id="CHEBI:18420"/>
        <label>1</label>
        <note>catalytic</note>
    </ligand>
</feature>
<feature type="binding site" evidence="7">
    <location>
        <position position="101"/>
    </location>
    <ligand>
        <name>Mg(2+)</name>
        <dbReference type="ChEBI" id="CHEBI:18420"/>
        <label>1</label>
        <note>catalytic</note>
    </ligand>
</feature>
<evidence type="ECO:0000256" key="4">
    <source>
        <dbReference type="ARBA" id="ARBA00022723"/>
    </source>
</evidence>
<evidence type="ECO:0000256" key="7">
    <source>
        <dbReference type="PIRSR" id="PIRSR600760-2"/>
    </source>
</evidence>
<dbReference type="GO" id="GO:0046854">
    <property type="term" value="P:phosphatidylinositol phosphate biosynthetic process"/>
    <property type="evidence" value="ECO:0007669"/>
    <property type="project" value="InterPro"/>
</dbReference>
<dbReference type="InterPro" id="IPR020550">
    <property type="entry name" value="Inositol_monophosphatase_CS"/>
</dbReference>
<gene>
    <name evidence="9" type="primary">suhB</name>
    <name evidence="9" type="ORF">MOPEL_130_00440</name>
</gene>
<dbReference type="InterPro" id="IPR000760">
    <property type="entry name" value="Inositol_monophosphatase-like"/>
</dbReference>
<name>H5UUM9_9MICO</name>
<dbReference type="EC" id="3.1.3.25" evidence="8"/>
<evidence type="ECO:0000256" key="3">
    <source>
        <dbReference type="ARBA" id="ARBA00009759"/>
    </source>
</evidence>
<dbReference type="OrthoDB" id="9772456at2"/>
<evidence type="ECO:0000256" key="8">
    <source>
        <dbReference type="RuleBase" id="RU364068"/>
    </source>
</evidence>
<keyword evidence="4 7" id="KW-0479">Metal-binding</keyword>
<reference evidence="9 10" key="1">
    <citation type="submission" date="2012-02" db="EMBL/GenBank/DDBJ databases">
        <title>Whole genome shotgun sequence of Mobilicoccus pelagius NBRC 104925.</title>
        <authorList>
            <person name="Yoshida Y."/>
            <person name="Hosoyama A."/>
            <person name="Tsuchikane K."/>
            <person name="Katsumata H."/>
            <person name="Yamazaki S."/>
            <person name="Fujita N."/>
        </authorList>
    </citation>
    <scope>NUCLEOTIDE SEQUENCE [LARGE SCALE GENOMIC DNA]</scope>
    <source>
        <strain evidence="9 10">NBRC 104925</strain>
    </source>
</reference>
<dbReference type="GO" id="GO:0008934">
    <property type="term" value="F:inositol monophosphate 1-phosphatase activity"/>
    <property type="evidence" value="ECO:0007669"/>
    <property type="project" value="InterPro"/>
</dbReference>
<feature type="binding site" evidence="7">
    <location>
        <position position="238"/>
    </location>
    <ligand>
        <name>Mg(2+)</name>
        <dbReference type="ChEBI" id="CHEBI:18420"/>
        <label>1</label>
        <note>catalytic</note>
    </ligand>
</feature>
<comment type="catalytic activity">
    <reaction evidence="1 8">
        <text>a myo-inositol phosphate + H2O = myo-inositol + phosphate</text>
        <dbReference type="Rhea" id="RHEA:24056"/>
        <dbReference type="ChEBI" id="CHEBI:15377"/>
        <dbReference type="ChEBI" id="CHEBI:17268"/>
        <dbReference type="ChEBI" id="CHEBI:43474"/>
        <dbReference type="ChEBI" id="CHEBI:84139"/>
        <dbReference type="EC" id="3.1.3.25"/>
    </reaction>
</comment>
<feature type="binding site" evidence="7">
    <location>
        <position position="99"/>
    </location>
    <ligand>
        <name>Mg(2+)</name>
        <dbReference type="ChEBI" id="CHEBI:18420"/>
        <label>1</label>
        <note>catalytic</note>
    </ligand>
</feature>
<evidence type="ECO:0000256" key="6">
    <source>
        <dbReference type="ARBA" id="ARBA00022842"/>
    </source>
</evidence>
<dbReference type="InterPro" id="IPR033942">
    <property type="entry name" value="IMPase"/>
</dbReference>
<dbReference type="PRINTS" id="PR00377">
    <property type="entry name" value="IMPHPHTASES"/>
</dbReference>
<dbReference type="SUPFAM" id="SSF56655">
    <property type="entry name" value="Carbohydrate phosphatase"/>
    <property type="match status" value="1"/>
</dbReference>
<sequence>MTPTTESPVPQEELRELEELAVSVAAEAARFVVGSRAAELEVTTKSSDVDIVTVMDARSQELLGRRLREARPADGFFGEEGGADAAAAGATSGLTWVVDPIDGTVNYLYGFPQYAVSVALVECDPTTPGGWRPIAGAVADAVAGSVHHARLGGGAWTREPDGTEAPLHVSDATALATSLVGTGFGYDAAKRGRQARALVEVLPRVRDIRRGGSAALDLCHVAAGRLDGYYEMGINPWDMAAGWIVLTEAGGSCTGAEGAPPSTDCVVAAAPGIREALTGLVDEVVLIVRND</sequence>
<dbReference type="CDD" id="cd01639">
    <property type="entry name" value="IMPase"/>
    <property type="match status" value="1"/>
</dbReference>
<dbReference type="eggNOG" id="COG0483">
    <property type="taxonomic scope" value="Bacteria"/>
</dbReference>
<evidence type="ECO:0000313" key="10">
    <source>
        <dbReference type="Proteomes" id="UP000004367"/>
    </source>
</evidence>
<dbReference type="RefSeq" id="WP_009483280.1">
    <property type="nucleotide sequence ID" value="NZ_BAFE01000089.1"/>
</dbReference>
<dbReference type="Proteomes" id="UP000004367">
    <property type="component" value="Unassembled WGS sequence"/>
</dbReference>
<dbReference type="Gene3D" id="3.30.540.10">
    <property type="entry name" value="Fructose-1,6-Bisphosphatase, subunit A, domain 1"/>
    <property type="match status" value="1"/>
</dbReference>
<dbReference type="STRING" id="1089455.MOPEL_130_00440"/>
<evidence type="ECO:0000256" key="2">
    <source>
        <dbReference type="ARBA" id="ARBA00001946"/>
    </source>
</evidence>
<protein>
    <recommendedName>
        <fullName evidence="8">Inositol-1-monophosphatase</fullName>
        <ecNumber evidence="8">3.1.3.25</ecNumber>
    </recommendedName>
</protein>
<keyword evidence="6 7" id="KW-0460">Magnesium</keyword>
<organism evidence="9 10">
    <name type="scientific">Mobilicoccus pelagius NBRC 104925</name>
    <dbReference type="NCBI Taxonomy" id="1089455"/>
    <lineage>
        <taxon>Bacteria</taxon>
        <taxon>Bacillati</taxon>
        <taxon>Actinomycetota</taxon>
        <taxon>Actinomycetes</taxon>
        <taxon>Micrococcales</taxon>
        <taxon>Dermatophilaceae</taxon>
        <taxon>Mobilicoccus</taxon>
    </lineage>
</organism>
<dbReference type="Gene3D" id="3.40.190.80">
    <property type="match status" value="1"/>
</dbReference>
<comment type="similarity">
    <text evidence="3 8">Belongs to the inositol monophosphatase superfamily.</text>
</comment>
<dbReference type="Pfam" id="PF00459">
    <property type="entry name" value="Inositol_P"/>
    <property type="match status" value="1"/>
</dbReference>
<dbReference type="PROSITE" id="PS00629">
    <property type="entry name" value="IMP_1"/>
    <property type="match status" value="1"/>
</dbReference>
<dbReference type="AlphaFoldDB" id="H5UUM9"/>
<dbReference type="GO" id="GO:0007165">
    <property type="term" value="P:signal transduction"/>
    <property type="evidence" value="ECO:0007669"/>
    <property type="project" value="TreeGrafter"/>
</dbReference>
<dbReference type="GO" id="GO:0046872">
    <property type="term" value="F:metal ion binding"/>
    <property type="evidence" value="ECO:0007669"/>
    <property type="project" value="UniProtKB-KW"/>
</dbReference>
<dbReference type="PANTHER" id="PTHR20854:SF4">
    <property type="entry name" value="INOSITOL-1-MONOPHOSPHATASE-RELATED"/>
    <property type="match status" value="1"/>
</dbReference>
<dbReference type="InterPro" id="IPR020583">
    <property type="entry name" value="Inositol_monoP_metal-BS"/>
</dbReference>